<gene>
    <name evidence="2" type="ORF">DNG_00550</name>
</gene>
<proteinExistence type="predicted"/>
<dbReference type="EMBL" id="ONZQ02000001">
    <property type="protein sequence ID" value="SPN97034.1"/>
    <property type="molecule type" value="Genomic_DNA"/>
</dbReference>
<dbReference type="AlphaFoldDB" id="A0AAE8MQI5"/>
<feature type="compositionally biased region" description="Basic and acidic residues" evidence="1">
    <location>
        <begin position="188"/>
        <end position="200"/>
    </location>
</feature>
<keyword evidence="3" id="KW-1185">Reference proteome</keyword>
<name>A0AAE8MQI5_9PEZI</name>
<reference evidence="2" key="1">
    <citation type="submission" date="2018-03" db="EMBL/GenBank/DDBJ databases">
        <authorList>
            <person name="Guldener U."/>
        </authorList>
    </citation>
    <scope>NUCLEOTIDE SEQUENCE</scope>
</reference>
<sequence>MSPTLRPRKQAAAPAPAPAPKSGKRSVSSTASGLGQDEKPSKRARFTRTTALSYKSSASASSERSDASQCVFGVTELMEKILLECDQETLLTSACRVSTRWHSVIQTSTLIQQALFFLPIHENPKCSMDPLKNPILEKHFAYFFSSRNTSQCHHIHGLPEMDFYTMFDVRIPPFRAEAIDPNAQHGTGTRDHPVDLDRVFTGEGDTGDDDGDGDTKNTSETNGPMTTGLSSQGDKTPVASTNTSDLPDSSCPRHSNPQPAKWRPVAQWPTRDTAKLERYLREGASWRRMLVRQPPVKRLAYAERTLVDVNYAVHPHYDYYKALLESPTTTRAVGMAALPMSITTPANVATGGLRMDALYDTVHLNLSRMTIKDPAEKPEETYLESRFHVCWSGVPKSLDCPDDRMRTQIRRAVGKAAKETVVVQILAVERPLNHRMPATLQLVRCFGTRFRSQEAVGDPHFVHKRGTHAITGPDWLKKKWVSDRIDDAGFLLHWTDMSDELDEFDEFDDFDAFLFQELLDHHMMGLDDYLDTDHDFGWDPWDEQYLD</sequence>
<feature type="region of interest" description="Disordered" evidence="1">
    <location>
        <begin position="179"/>
        <end position="267"/>
    </location>
</feature>
<evidence type="ECO:0000313" key="3">
    <source>
        <dbReference type="Proteomes" id="UP001187682"/>
    </source>
</evidence>
<organism evidence="2 3">
    <name type="scientific">Cephalotrichum gorgonifer</name>
    <dbReference type="NCBI Taxonomy" id="2041049"/>
    <lineage>
        <taxon>Eukaryota</taxon>
        <taxon>Fungi</taxon>
        <taxon>Dikarya</taxon>
        <taxon>Ascomycota</taxon>
        <taxon>Pezizomycotina</taxon>
        <taxon>Sordariomycetes</taxon>
        <taxon>Hypocreomycetidae</taxon>
        <taxon>Microascales</taxon>
        <taxon>Microascaceae</taxon>
        <taxon>Cephalotrichum</taxon>
    </lineage>
</organism>
<evidence type="ECO:0008006" key="4">
    <source>
        <dbReference type="Google" id="ProtNLM"/>
    </source>
</evidence>
<feature type="region of interest" description="Disordered" evidence="1">
    <location>
        <begin position="1"/>
        <end position="48"/>
    </location>
</feature>
<accession>A0AAE8MQI5</accession>
<evidence type="ECO:0000256" key="1">
    <source>
        <dbReference type="SAM" id="MobiDB-lite"/>
    </source>
</evidence>
<comment type="caution">
    <text evidence="2">The sequence shown here is derived from an EMBL/GenBank/DDBJ whole genome shotgun (WGS) entry which is preliminary data.</text>
</comment>
<protein>
    <recommendedName>
        <fullName evidence="4">F-box domain-containing protein</fullName>
    </recommendedName>
</protein>
<evidence type="ECO:0000313" key="2">
    <source>
        <dbReference type="EMBL" id="SPN97034.1"/>
    </source>
</evidence>
<dbReference type="Proteomes" id="UP001187682">
    <property type="component" value="Unassembled WGS sequence"/>
</dbReference>
<feature type="compositionally biased region" description="Polar residues" evidence="1">
    <location>
        <begin position="216"/>
        <end position="258"/>
    </location>
</feature>